<organism evidence="1 2">
    <name type="scientific">Sphingomonas natans</name>
    <dbReference type="NCBI Taxonomy" id="3063330"/>
    <lineage>
        <taxon>Bacteria</taxon>
        <taxon>Pseudomonadati</taxon>
        <taxon>Pseudomonadota</taxon>
        <taxon>Alphaproteobacteria</taxon>
        <taxon>Sphingomonadales</taxon>
        <taxon>Sphingomonadaceae</taxon>
        <taxon>Sphingomonas</taxon>
    </lineage>
</organism>
<name>A0ABT8YAP0_9SPHN</name>
<evidence type="ECO:0000313" key="2">
    <source>
        <dbReference type="Proteomes" id="UP001169764"/>
    </source>
</evidence>
<accession>A0ABT8YAP0</accession>
<dbReference type="Proteomes" id="UP001169764">
    <property type="component" value="Unassembled WGS sequence"/>
</dbReference>
<dbReference type="RefSeq" id="WP_303543367.1">
    <property type="nucleotide sequence ID" value="NZ_JAUOTP010000005.1"/>
</dbReference>
<sequence length="77" mass="8617">MTATELRDVIVRHLAKANGGGTIRWRKAIGELKVYSLTTHAHCNWDVRPTGTAFEMDQVERAVDALRLKHPFVDTGS</sequence>
<reference evidence="1" key="1">
    <citation type="submission" date="2023-07" db="EMBL/GenBank/DDBJ databases">
        <authorList>
            <person name="Kim M."/>
        </authorList>
    </citation>
    <scope>NUCLEOTIDE SEQUENCE</scope>
    <source>
        <strain evidence="1">BIUV-7</strain>
    </source>
</reference>
<dbReference type="EMBL" id="JAUOTP010000005">
    <property type="protein sequence ID" value="MDO6415389.1"/>
    <property type="molecule type" value="Genomic_DNA"/>
</dbReference>
<evidence type="ECO:0000313" key="1">
    <source>
        <dbReference type="EMBL" id="MDO6415389.1"/>
    </source>
</evidence>
<protein>
    <submittedName>
        <fullName evidence="1">Uncharacterized protein</fullName>
    </submittedName>
</protein>
<keyword evidence="2" id="KW-1185">Reference proteome</keyword>
<gene>
    <name evidence="1" type="ORF">Q4F19_13430</name>
</gene>
<proteinExistence type="predicted"/>
<comment type="caution">
    <text evidence="1">The sequence shown here is derived from an EMBL/GenBank/DDBJ whole genome shotgun (WGS) entry which is preliminary data.</text>
</comment>